<dbReference type="Pfam" id="PF00004">
    <property type="entry name" value="AAA"/>
    <property type="match status" value="1"/>
</dbReference>
<dbReference type="Gene3D" id="2.40.10.220">
    <property type="entry name" value="predicted glycosyltransferase like domains"/>
    <property type="match status" value="1"/>
</dbReference>
<dbReference type="SUPFAM" id="SSF52540">
    <property type="entry name" value="P-loop containing nucleoside triphosphate hydrolases"/>
    <property type="match status" value="1"/>
</dbReference>
<feature type="compositionally biased region" description="Low complexity" evidence="1">
    <location>
        <begin position="1"/>
        <end position="24"/>
    </location>
</feature>
<dbReference type="InterPro" id="IPR003959">
    <property type="entry name" value="ATPase_AAA_core"/>
</dbReference>
<dbReference type="InterPro" id="IPR027417">
    <property type="entry name" value="P-loop_NTPase"/>
</dbReference>
<dbReference type="Gene3D" id="3.40.50.300">
    <property type="entry name" value="P-loop containing nucleotide triphosphate hydrolases"/>
    <property type="match status" value="1"/>
</dbReference>
<evidence type="ECO:0000259" key="3">
    <source>
        <dbReference type="Pfam" id="PF12458"/>
    </source>
</evidence>
<feature type="region of interest" description="Disordered" evidence="1">
    <location>
        <begin position="1159"/>
        <end position="1205"/>
    </location>
</feature>
<dbReference type="Pfam" id="PF25472">
    <property type="entry name" value="DUF7902"/>
    <property type="match status" value="1"/>
</dbReference>
<sequence>MVSTGALDGAARAAGASPPQAAEPLDGGNYEVIRRRLVERAEELARRAEALNARRKEVFGGTDLALLENARVRTENNCVPRDIVSIRGKLLVGYLVFMGLKEVNVGDVFSLHRFAKDGGAFDLSPAPIEEGDALLGDPNFVKEFKDLHRYVKEPRLLQLRRSDTRLLAIFQVGATERDTKVFRWSIDATGRVRYLDARGDEDNVRPRAHDFAWTQATRDDHVQGKHPHVAVLGEIFVETVGGDLTVKIENNTTTGLGIYREPVDDAGQALDDADIQYARLGPLILLKIKPFREPSYRYLVYNGRTRKVTRIDAIGLACLSLPEDQGIVFPNGYYLITGETKRFEGSTESLVFERVIRSPNGEDVLYVFHQVVEGRYVLFPYNLIRKEIATPIQCHGYSLFDDGKMVIFRASGDEATRVHPMQIWQTPFMTAEFAASAPTDGSYLAKVGNADLVRGISDALSMRRAALDGSPTRQTYEDLIKTAERMTDAYYWLGHAEAGDLLSVVGELRGVSESIVDEFEKVEGIKARAAAALAETEAAQRQLLSGVRPEDAASVDAFLQALTALRRQRGHLITLRELKYMDLGRVDALEAEIVARADEVSQACVTFLLGEQAFRPLADRLAGLIAKIEAVAKSPELAPFAADLDAVNEGLSVLAEIVASLKVDDPTARTRILEGISEVYAQLNRARATLSARGRDLRGAEGRAEFGAQFKVFGQSVSSAIAVCDTPERCDAELSKLLVQLEELEGKFGEFDEFLGELAAKREEVNDAIAARRQALLDERQRRVSNLVAAADRIVQGVARRARTFAGVDELNTYFASDAMVAKLRDLAADLHALGDSVKGDEVEARLKSARQDALRALRDREDLFEGGGDVIKLGRHRFNVSTQALELTLVPRGDGLALHLTGTDFFEPIEDPALEGARDLWGQELASETPEVYRGELLAGSMLADAEAGRGGLSIERLREASLGPGGLLGAVRAYAEGRHDEGYERGVHDADAALILEKLLALRSTAGLLRFGSAPRALACLTWAGLDARARDLAHRRARSLGRLAAQLGESEARAALAAELAQGVAAAAAAHRIEASAADVRVAARYLVEELAAERPRFVTSDAALSLRDALLARLDLAGGRAAFEEDLRQLEKHPAERLELALAWLRGFAAVNDGGSPGKPGSAPKPLANDGGSPGKPGSAPKPLANDGGSPGKPGSAPKPPAALAHLALEAAVVVVTERHIEREPSAAVTEARVEGLLGQHPRIKERAIALRLDEFLSRIEDFLHERAPRYRAYRKVRSEIAERERKRLRLEEFAPRVLTSFVRNRLIDEVYLPLVGANLAKQLGAAGDVKRTDLMGMLLLISPPGYGKTTLMEYVASKLGLVFMKVNGPSLGHEVTSLDPAEAPNATARQEVEKINLAFEMGNNVMLYLDDIQHTNTELLQKFISLCDGQRRIEGVWRGRTRTYDLRGKKFCVVMAGNPYTESGARFQIPDMLSNRADTYNLGDVLDGKEALFALSYLENALTSNPTLAPLSGRAPGDTHKLIRMAQGEAIAATELEHAYSAAEVSEMVAVFERLFRVQKVLLSVNLEYIRSASQDDAFRTEPPFKLQGSYRNMNKLAEKVVAAHTHEEVDRLIDDHYVSESQTLTTGAEQNLLKLAELRGRMTPEQAARWDEIKKGFVRIKRMGGKEDDPVVRVTGTLSMLGEQLEGIRGAIGKAAAVAQAGDARAREMKQWLAPEMERLSAALKGAAQPRVDVKVETDRSVSEFVGHHLSLVERLVAPLAKATTQSAFGIRAIEAQVSELAQALRSLEEKVRAPRPQSQPPPPRFEARVGAASPANFYRTAPAADVVDHGGIFVPTFRPPPARGTTVALKIPFAEGGEIDAVGVVEWTREAEEEGPPGFGARFVRLSGEQRELVEGFVRQREPMLLGM</sequence>
<feature type="region of interest" description="Disordered" evidence="1">
    <location>
        <begin position="1"/>
        <end position="26"/>
    </location>
</feature>
<feature type="domain" description="ATPase AAA-type core" evidence="2">
    <location>
        <begin position="1343"/>
        <end position="1437"/>
    </location>
</feature>
<evidence type="ECO:0000259" key="4">
    <source>
        <dbReference type="Pfam" id="PF25472"/>
    </source>
</evidence>
<evidence type="ECO:0000313" key="5">
    <source>
        <dbReference type="EMBL" id="MDC0677395.1"/>
    </source>
</evidence>
<evidence type="ECO:0000256" key="1">
    <source>
        <dbReference type="SAM" id="MobiDB-lite"/>
    </source>
</evidence>
<comment type="caution">
    <text evidence="5">The sequence shown here is derived from an EMBL/GenBank/DDBJ whole genome shotgun (WGS) entry which is preliminary data.</text>
</comment>
<dbReference type="Pfam" id="PF12458">
    <property type="entry name" value="DUF3686"/>
    <property type="match status" value="1"/>
</dbReference>
<evidence type="ECO:0000313" key="6">
    <source>
        <dbReference type="Proteomes" id="UP001217485"/>
    </source>
</evidence>
<accession>A0ABT5BUZ4</accession>
<dbReference type="EMBL" id="JAQNDK010000001">
    <property type="protein sequence ID" value="MDC0677395.1"/>
    <property type="molecule type" value="Genomic_DNA"/>
</dbReference>
<evidence type="ECO:0000259" key="2">
    <source>
        <dbReference type="Pfam" id="PF00004"/>
    </source>
</evidence>
<dbReference type="InterPro" id="IPR057224">
    <property type="entry name" value="DUF7902"/>
</dbReference>
<protein>
    <submittedName>
        <fullName evidence="5">DNA repair ATPase</fullName>
    </submittedName>
</protein>
<name>A0ABT5BUZ4_9BACT</name>
<feature type="domain" description="DUF7902" evidence="4">
    <location>
        <begin position="612"/>
        <end position="695"/>
    </location>
</feature>
<dbReference type="Proteomes" id="UP001217485">
    <property type="component" value="Unassembled WGS sequence"/>
</dbReference>
<feature type="domain" description="DUF3686" evidence="3">
    <location>
        <begin position="43"/>
        <end position="491"/>
    </location>
</feature>
<proteinExistence type="predicted"/>
<dbReference type="InterPro" id="IPR020958">
    <property type="entry name" value="DUF3686"/>
</dbReference>
<dbReference type="RefSeq" id="WP_272094156.1">
    <property type="nucleotide sequence ID" value="NZ_JAQNDK010000001.1"/>
</dbReference>
<organism evidence="5 6">
    <name type="scientific">Sorangium atrum</name>
    <dbReference type="NCBI Taxonomy" id="2995308"/>
    <lineage>
        <taxon>Bacteria</taxon>
        <taxon>Pseudomonadati</taxon>
        <taxon>Myxococcota</taxon>
        <taxon>Polyangia</taxon>
        <taxon>Polyangiales</taxon>
        <taxon>Polyangiaceae</taxon>
        <taxon>Sorangium</taxon>
    </lineage>
</organism>
<reference evidence="5 6" key="1">
    <citation type="submission" date="2023-01" db="EMBL/GenBank/DDBJ databases">
        <title>Minimal conservation of predation-associated metabolite biosynthetic gene clusters underscores biosynthetic potential of Myxococcota including descriptions for ten novel species: Archangium lansinium sp. nov., Myxococcus landrumus sp. nov., Nannocystis bai.</title>
        <authorList>
            <person name="Ahearne A."/>
            <person name="Stevens C."/>
            <person name="Dowd S."/>
        </authorList>
    </citation>
    <scope>NUCLEOTIDE SEQUENCE [LARGE SCALE GENOMIC DNA]</scope>
    <source>
        <strain evidence="5 6">WIWO2</strain>
    </source>
</reference>
<keyword evidence="6" id="KW-1185">Reference proteome</keyword>
<gene>
    <name evidence="5" type="ORF">POL72_06540</name>
</gene>